<reference evidence="2" key="1">
    <citation type="submission" date="2022-11" db="UniProtKB">
        <authorList>
            <consortium name="WormBaseParasite"/>
        </authorList>
    </citation>
    <scope>IDENTIFICATION</scope>
</reference>
<protein>
    <submittedName>
        <fullName evidence="2">Arylamine N-acetyltransferase</fullName>
    </submittedName>
</protein>
<name>A0AC34F2T2_9BILA</name>
<organism evidence="1 2">
    <name type="scientific">Panagrolaimus sp. ES5</name>
    <dbReference type="NCBI Taxonomy" id="591445"/>
    <lineage>
        <taxon>Eukaryota</taxon>
        <taxon>Metazoa</taxon>
        <taxon>Ecdysozoa</taxon>
        <taxon>Nematoda</taxon>
        <taxon>Chromadorea</taxon>
        <taxon>Rhabditida</taxon>
        <taxon>Tylenchina</taxon>
        <taxon>Panagrolaimomorpha</taxon>
        <taxon>Panagrolaimoidea</taxon>
        <taxon>Panagrolaimidae</taxon>
        <taxon>Panagrolaimus</taxon>
    </lineage>
</organism>
<sequence length="309" mass="35847">MENNDDFVVDEYLKRLEINLPDKVDKEYLDSLHIAHCTHIPFETFDLIDLKELNISPKYIFNRLIQQKRGGLNGSFEKLLKNLKYNVQMIPCCVFNITTHAFGNCDDHLALLVTFDDGTKYMCDAGFSRNFLTPLIFETDCIQFATTGFFRLTKTDNEIYYQLERGYLIDANDGNDKIVLPSMSKPETCIVDIDPNRIKWTISYRFPINFAEKTTKLEDFQDATDHVIHSPDCILNQLSLCRIEAFKPPFIGAYGIVGKEFVEYSVKNGIESKNHFPISTDENNDDELKKILKEKFNLQIDRKLVLRDH</sequence>
<evidence type="ECO:0000313" key="1">
    <source>
        <dbReference type="Proteomes" id="UP000887579"/>
    </source>
</evidence>
<evidence type="ECO:0000313" key="2">
    <source>
        <dbReference type="WBParaSite" id="ES5_v2.g11301.t1"/>
    </source>
</evidence>
<dbReference type="Proteomes" id="UP000887579">
    <property type="component" value="Unplaced"/>
</dbReference>
<proteinExistence type="predicted"/>
<dbReference type="WBParaSite" id="ES5_v2.g11301.t1">
    <property type="protein sequence ID" value="ES5_v2.g11301.t1"/>
    <property type="gene ID" value="ES5_v2.g11301"/>
</dbReference>
<accession>A0AC34F2T2</accession>